<dbReference type="InterPro" id="IPR027417">
    <property type="entry name" value="P-loop_NTPase"/>
</dbReference>
<reference evidence="4 5" key="1">
    <citation type="submission" date="2018-10" db="EMBL/GenBank/DDBJ databases">
        <title>Genomic Encyclopedia of Type Strains, Phase IV (KMG-IV): sequencing the most valuable type-strain genomes for metagenomic binning, comparative biology and taxonomic classification.</title>
        <authorList>
            <person name="Goeker M."/>
        </authorList>
    </citation>
    <scope>NUCLEOTIDE SEQUENCE [LARGE SCALE GENOMIC DNA]</scope>
    <source>
        <strain evidence="4 5">DSM 12769</strain>
    </source>
</reference>
<comment type="caution">
    <text evidence="4">The sequence shown here is derived from an EMBL/GenBank/DDBJ whole genome shotgun (WGS) entry which is preliminary data.</text>
</comment>
<evidence type="ECO:0000256" key="1">
    <source>
        <dbReference type="ARBA" id="ARBA00022741"/>
    </source>
</evidence>
<dbReference type="EMBL" id="RCDA01000001">
    <property type="protein sequence ID" value="RLK51685.1"/>
    <property type="molecule type" value="Genomic_DNA"/>
</dbReference>
<evidence type="ECO:0000259" key="3">
    <source>
        <dbReference type="PROSITE" id="PS50893"/>
    </source>
</evidence>
<accession>A0A498C719</accession>
<keyword evidence="5" id="KW-1185">Reference proteome</keyword>
<evidence type="ECO:0000256" key="2">
    <source>
        <dbReference type="ARBA" id="ARBA00022840"/>
    </source>
</evidence>
<sequence length="215" mass="23760">MLRAEALAFGLLAPLTLSVGAGECVALWGPSGSGKTRLLRALADLDPNSGAVWLNNRPREDFPGHEWRRRVALLPAEAPWWLESVGEHLATDTPTAALSALGFERDVLDWQVNRLSTGEKQRLALIRLLHPRPVPGAPDTETAADPAGEPPPPCVLLLDEPTANLDTRNTERVEQFLAEQRRQGRGLLWVSHDPEQRHRVADRAYTLRDGRMEVA</sequence>
<dbReference type="InterPro" id="IPR003439">
    <property type="entry name" value="ABC_transporter-like_ATP-bd"/>
</dbReference>
<dbReference type="GO" id="GO:0016887">
    <property type="term" value="F:ATP hydrolysis activity"/>
    <property type="evidence" value="ECO:0007669"/>
    <property type="project" value="InterPro"/>
</dbReference>
<dbReference type="PROSITE" id="PS50893">
    <property type="entry name" value="ABC_TRANSPORTER_2"/>
    <property type="match status" value="1"/>
</dbReference>
<protein>
    <submittedName>
        <fullName evidence="4">ABC-type cobalamin/Fe3+-siderophores transport system ATPase subunit</fullName>
    </submittedName>
</protein>
<keyword evidence="1" id="KW-0547">Nucleotide-binding</keyword>
<proteinExistence type="predicted"/>
<dbReference type="AlphaFoldDB" id="A0A498C719"/>
<dbReference type="GO" id="GO:0005524">
    <property type="term" value="F:ATP binding"/>
    <property type="evidence" value="ECO:0007669"/>
    <property type="project" value="UniProtKB-KW"/>
</dbReference>
<keyword evidence="2" id="KW-0067">ATP-binding</keyword>
<dbReference type="InterPro" id="IPR003593">
    <property type="entry name" value="AAA+_ATPase"/>
</dbReference>
<evidence type="ECO:0000313" key="4">
    <source>
        <dbReference type="EMBL" id="RLK51685.1"/>
    </source>
</evidence>
<dbReference type="Proteomes" id="UP000275461">
    <property type="component" value="Unassembled WGS sequence"/>
</dbReference>
<organism evidence="4 5">
    <name type="scientific">Alkalispirillum mobile</name>
    <dbReference type="NCBI Taxonomy" id="85925"/>
    <lineage>
        <taxon>Bacteria</taxon>
        <taxon>Pseudomonadati</taxon>
        <taxon>Pseudomonadota</taxon>
        <taxon>Gammaproteobacteria</taxon>
        <taxon>Chromatiales</taxon>
        <taxon>Ectothiorhodospiraceae</taxon>
        <taxon>Alkalispirillum</taxon>
    </lineage>
</organism>
<name>A0A498C719_9GAMM</name>
<feature type="domain" description="ABC transporter" evidence="3">
    <location>
        <begin position="2"/>
        <end position="214"/>
    </location>
</feature>
<dbReference type="SUPFAM" id="SSF52540">
    <property type="entry name" value="P-loop containing nucleoside triphosphate hydrolases"/>
    <property type="match status" value="1"/>
</dbReference>
<dbReference type="Gene3D" id="3.40.50.300">
    <property type="entry name" value="P-loop containing nucleotide triphosphate hydrolases"/>
    <property type="match status" value="1"/>
</dbReference>
<dbReference type="PANTHER" id="PTHR43119:SF1">
    <property type="entry name" value="ABC TRANSPORTER DOMAIN-CONTAINING PROTEIN"/>
    <property type="match status" value="1"/>
</dbReference>
<dbReference type="PANTHER" id="PTHR43119">
    <property type="entry name" value="ABC TRANSPORT PROTEIN ATP-BINDING COMPONENT-RELATED"/>
    <property type="match status" value="1"/>
</dbReference>
<dbReference type="SMART" id="SM00382">
    <property type="entry name" value="AAA"/>
    <property type="match status" value="1"/>
</dbReference>
<dbReference type="CDD" id="cd00267">
    <property type="entry name" value="ABC_ATPase"/>
    <property type="match status" value="1"/>
</dbReference>
<gene>
    <name evidence="4" type="ORF">DFR31_1631</name>
</gene>
<dbReference type="Pfam" id="PF00005">
    <property type="entry name" value="ABC_tran"/>
    <property type="match status" value="1"/>
</dbReference>
<evidence type="ECO:0000313" key="5">
    <source>
        <dbReference type="Proteomes" id="UP000275461"/>
    </source>
</evidence>